<gene>
    <name evidence="2" type="ORF">PTTG_08134</name>
</gene>
<dbReference type="VEuPathDB" id="FungiDB:PTTG_08134"/>
<accession>A0A180GGY0</accession>
<evidence type="ECO:0000313" key="4">
    <source>
        <dbReference type="Proteomes" id="UP000005240"/>
    </source>
</evidence>
<evidence type="ECO:0000256" key="1">
    <source>
        <dbReference type="SAM" id="MobiDB-lite"/>
    </source>
</evidence>
<dbReference type="Proteomes" id="UP000005240">
    <property type="component" value="Unassembled WGS sequence"/>
</dbReference>
<protein>
    <submittedName>
        <fullName evidence="2 3">Uncharacterized protein</fullName>
    </submittedName>
</protein>
<organism evidence="2">
    <name type="scientific">Puccinia triticina (isolate 1-1 / race 1 (BBBD))</name>
    <name type="common">Brown leaf rust fungus</name>
    <dbReference type="NCBI Taxonomy" id="630390"/>
    <lineage>
        <taxon>Eukaryota</taxon>
        <taxon>Fungi</taxon>
        <taxon>Dikarya</taxon>
        <taxon>Basidiomycota</taxon>
        <taxon>Pucciniomycotina</taxon>
        <taxon>Pucciniomycetes</taxon>
        <taxon>Pucciniales</taxon>
        <taxon>Pucciniaceae</taxon>
        <taxon>Puccinia</taxon>
    </lineage>
</organism>
<name>A0A180GGY0_PUCT1</name>
<reference evidence="2" key="1">
    <citation type="submission" date="2009-11" db="EMBL/GenBank/DDBJ databases">
        <authorList>
            <consortium name="The Broad Institute Genome Sequencing Platform"/>
            <person name="Ward D."/>
            <person name="Feldgarden M."/>
            <person name="Earl A."/>
            <person name="Young S.K."/>
            <person name="Zeng Q."/>
            <person name="Koehrsen M."/>
            <person name="Alvarado L."/>
            <person name="Berlin A."/>
            <person name="Bochicchio J."/>
            <person name="Borenstein D."/>
            <person name="Chapman S.B."/>
            <person name="Chen Z."/>
            <person name="Engels R."/>
            <person name="Freedman E."/>
            <person name="Gellesch M."/>
            <person name="Goldberg J."/>
            <person name="Griggs A."/>
            <person name="Gujja S."/>
            <person name="Heilman E."/>
            <person name="Heiman D."/>
            <person name="Hepburn T."/>
            <person name="Howarth C."/>
            <person name="Jen D."/>
            <person name="Larson L."/>
            <person name="Lewis B."/>
            <person name="Mehta T."/>
            <person name="Park D."/>
            <person name="Pearson M."/>
            <person name="Roberts A."/>
            <person name="Saif S."/>
            <person name="Shea T."/>
            <person name="Shenoy N."/>
            <person name="Sisk P."/>
            <person name="Stolte C."/>
            <person name="Sykes S."/>
            <person name="Thomson T."/>
            <person name="Walk T."/>
            <person name="White J."/>
            <person name="Yandava C."/>
            <person name="Izard J."/>
            <person name="Baranova O.V."/>
            <person name="Blanton J.M."/>
            <person name="Tanner A.C."/>
            <person name="Dewhirst F.E."/>
            <person name="Haas B."/>
            <person name="Nusbaum C."/>
            <person name="Birren B."/>
        </authorList>
    </citation>
    <scope>NUCLEOTIDE SEQUENCE [LARGE SCALE GENOMIC DNA]</scope>
    <source>
        <strain evidence="2">1-1 BBBD Race 1</strain>
    </source>
</reference>
<evidence type="ECO:0000313" key="3">
    <source>
        <dbReference type="EnsemblFungi" id="PTTG_08134-t43_1-p1"/>
    </source>
</evidence>
<reference evidence="2" key="2">
    <citation type="submission" date="2016-05" db="EMBL/GenBank/DDBJ databases">
        <title>Comparative analysis highlights variable genome content of wheat rusts and divergence of the mating loci.</title>
        <authorList>
            <person name="Cuomo C.A."/>
            <person name="Bakkeren G."/>
            <person name="Szabo L."/>
            <person name="Khalil H."/>
            <person name="Joly D."/>
            <person name="Goldberg J."/>
            <person name="Young S."/>
            <person name="Zeng Q."/>
            <person name="Fellers J."/>
        </authorList>
    </citation>
    <scope>NUCLEOTIDE SEQUENCE [LARGE SCALE GENOMIC DNA]</scope>
    <source>
        <strain evidence="2">1-1 BBBD Race 1</strain>
    </source>
</reference>
<reference evidence="3 4" key="3">
    <citation type="journal article" date="2017" name="G3 (Bethesda)">
        <title>Comparative analysis highlights variable genome content of wheat rusts and divergence of the mating loci.</title>
        <authorList>
            <person name="Cuomo C.A."/>
            <person name="Bakkeren G."/>
            <person name="Khalil H.B."/>
            <person name="Panwar V."/>
            <person name="Joly D."/>
            <person name="Linning R."/>
            <person name="Sakthikumar S."/>
            <person name="Song X."/>
            <person name="Adiconis X."/>
            <person name="Fan L."/>
            <person name="Goldberg J.M."/>
            <person name="Levin J.Z."/>
            <person name="Young S."/>
            <person name="Zeng Q."/>
            <person name="Anikster Y."/>
            <person name="Bruce M."/>
            <person name="Wang M."/>
            <person name="Yin C."/>
            <person name="McCallum B."/>
            <person name="Szabo L.J."/>
            <person name="Hulbert S."/>
            <person name="Chen X."/>
            <person name="Fellers J.P."/>
        </authorList>
    </citation>
    <scope>NUCLEOTIDE SEQUENCE</scope>
    <source>
        <strain evidence="4">Isolate 1-1 / race 1 (BBBD)</strain>
        <strain evidence="3">isolate 1-1 / race 1 (BBBD)</strain>
    </source>
</reference>
<keyword evidence="4" id="KW-1185">Reference proteome</keyword>
<dbReference type="OrthoDB" id="2496966at2759"/>
<feature type="compositionally biased region" description="Polar residues" evidence="1">
    <location>
        <begin position="339"/>
        <end position="353"/>
    </location>
</feature>
<feature type="compositionally biased region" description="Pro residues" evidence="1">
    <location>
        <begin position="20"/>
        <end position="33"/>
    </location>
</feature>
<dbReference type="EnsemblFungi" id="PTTG_08134-t43_1">
    <property type="protein sequence ID" value="PTTG_08134-t43_1-p1"/>
    <property type="gene ID" value="PTTG_08134"/>
</dbReference>
<dbReference type="EMBL" id="ADAS02000074">
    <property type="protein sequence ID" value="OAV91834.1"/>
    <property type="molecule type" value="Genomic_DNA"/>
</dbReference>
<feature type="region of interest" description="Disordered" evidence="1">
    <location>
        <begin position="331"/>
        <end position="357"/>
    </location>
</feature>
<reference evidence="3" key="4">
    <citation type="submission" date="2025-05" db="UniProtKB">
        <authorList>
            <consortium name="EnsemblFungi"/>
        </authorList>
    </citation>
    <scope>IDENTIFICATION</scope>
    <source>
        <strain evidence="3">isolate 1-1 / race 1 (BBBD)</strain>
    </source>
</reference>
<feature type="region of interest" description="Disordered" evidence="1">
    <location>
        <begin position="1"/>
        <end position="33"/>
    </location>
</feature>
<dbReference type="AlphaFoldDB" id="A0A180GGY0"/>
<evidence type="ECO:0000313" key="2">
    <source>
        <dbReference type="EMBL" id="OAV91834.1"/>
    </source>
</evidence>
<proteinExistence type="predicted"/>
<sequence>MPAVPRWDGPDRWSTDGQSPPSPPISAFPSTHPPIPNLSSRMSRFGLDLLGRENPPPGYFSASEYQRIHMSGEPSNDLPPQVIVVDTSFRLLCPKESSQYKPQWTLVNSADSGGNFDVMITAGRLAIADFQNTIAEACNERYDGAGTLIRNALKKGSPRLCWNLSMHGKTAPEFAKSKKYTINTADSFDHWMNAVVELGKDRTMASLAILMVNPNTDRKSAKAVVDVKKHILTVKAAQKASSSHPAPDHPSDMITADRFNPINVHMNQIYATHPPNSKYHKKLPVFVHQTDPNRFIPLTAGVVQKWAQCLADVVAGVLLYSPPADLKYETVSSKRQKQIHTSQPRIQSPSGQSEDSEVLIPDPQLIVDYIDFLKILPTKRNEVIAILEKNDITHPNILNSKRILDERMSKWGLSDGLIAQLRDNVTKFEKHLASQ</sequence>